<dbReference type="InterPro" id="IPR008972">
    <property type="entry name" value="Cupredoxin"/>
</dbReference>
<dbReference type="EMBL" id="SOFS01000015">
    <property type="protein sequence ID" value="TFC21720.1"/>
    <property type="molecule type" value="Genomic_DNA"/>
</dbReference>
<gene>
    <name evidence="1" type="ORF">E3O46_05755</name>
</gene>
<evidence type="ECO:0000313" key="2">
    <source>
        <dbReference type="Proteomes" id="UP000297604"/>
    </source>
</evidence>
<name>A0ABY2ISA4_9MICO</name>
<dbReference type="Proteomes" id="UP000297604">
    <property type="component" value="Unassembled WGS sequence"/>
</dbReference>
<organism evidence="1 2">
    <name type="scientific">Cryobacterium glucosi</name>
    <dbReference type="NCBI Taxonomy" id="1259175"/>
    <lineage>
        <taxon>Bacteria</taxon>
        <taxon>Bacillati</taxon>
        <taxon>Actinomycetota</taxon>
        <taxon>Actinomycetes</taxon>
        <taxon>Micrococcales</taxon>
        <taxon>Microbacteriaceae</taxon>
        <taxon>Cryobacterium</taxon>
    </lineage>
</organism>
<reference evidence="1 2" key="1">
    <citation type="submission" date="2019-03" db="EMBL/GenBank/DDBJ databases">
        <title>Genomics of glacier-inhabiting Cryobacterium strains.</title>
        <authorList>
            <person name="Liu Q."/>
            <person name="Xin Y.-H."/>
        </authorList>
    </citation>
    <scope>NUCLEOTIDE SEQUENCE [LARGE SCALE GENOMIC DNA]</scope>
    <source>
        <strain evidence="1 2">MDB1-5</strain>
    </source>
</reference>
<sequence>METSSDQVRVEEIPSYSQPADLAQVLDLAAAQGGFVELTFPEAGRYPFVSHVMSDAEKGARGVLAATP</sequence>
<dbReference type="SUPFAM" id="SSF49503">
    <property type="entry name" value="Cupredoxins"/>
    <property type="match status" value="1"/>
</dbReference>
<protein>
    <submittedName>
        <fullName evidence="1">Uncharacterized protein</fullName>
    </submittedName>
</protein>
<comment type="caution">
    <text evidence="1">The sequence shown here is derived from an EMBL/GenBank/DDBJ whole genome shotgun (WGS) entry which is preliminary data.</text>
</comment>
<dbReference type="RefSeq" id="WP_134448892.1">
    <property type="nucleotide sequence ID" value="NZ_SOFS01000015.1"/>
</dbReference>
<proteinExistence type="predicted"/>
<dbReference type="Gene3D" id="2.60.40.420">
    <property type="entry name" value="Cupredoxins - blue copper proteins"/>
    <property type="match status" value="1"/>
</dbReference>
<accession>A0ABY2ISA4</accession>
<evidence type="ECO:0000313" key="1">
    <source>
        <dbReference type="EMBL" id="TFC21720.1"/>
    </source>
</evidence>
<keyword evidence="2" id="KW-1185">Reference proteome</keyword>